<name>A0A9J6F6K7_HAELO</name>
<dbReference type="AlphaFoldDB" id="A0A9J6F6K7"/>
<dbReference type="VEuPathDB" id="VectorBase:HLOH_048267"/>
<keyword evidence="3" id="KW-1185">Reference proteome</keyword>
<gene>
    <name evidence="2" type="ORF">HPB48_016218</name>
</gene>
<organism evidence="2 3">
    <name type="scientific">Haemaphysalis longicornis</name>
    <name type="common">Bush tick</name>
    <dbReference type="NCBI Taxonomy" id="44386"/>
    <lineage>
        <taxon>Eukaryota</taxon>
        <taxon>Metazoa</taxon>
        <taxon>Ecdysozoa</taxon>
        <taxon>Arthropoda</taxon>
        <taxon>Chelicerata</taxon>
        <taxon>Arachnida</taxon>
        <taxon>Acari</taxon>
        <taxon>Parasitiformes</taxon>
        <taxon>Ixodida</taxon>
        <taxon>Ixodoidea</taxon>
        <taxon>Ixodidae</taxon>
        <taxon>Haemaphysalinae</taxon>
        <taxon>Haemaphysalis</taxon>
    </lineage>
</organism>
<accession>A0A9J6F6K7</accession>
<feature type="compositionally biased region" description="Low complexity" evidence="1">
    <location>
        <begin position="659"/>
        <end position="669"/>
    </location>
</feature>
<protein>
    <recommendedName>
        <fullName evidence="4">Transposase</fullName>
    </recommendedName>
</protein>
<evidence type="ECO:0000313" key="3">
    <source>
        <dbReference type="Proteomes" id="UP000821853"/>
    </source>
</evidence>
<feature type="compositionally biased region" description="Low complexity" evidence="1">
    <location>
        <begin position="629"/>
        <end position="638"/>
    </location>
</feature>
<evidence type="ECO:0000313" key="2">
    <source>
        <dbReference type="EMBL" id="KAH9359598.1"/>
    </source>
</evidence>
<feature type="region of interest" description="Disordered" evidence="1">
    <location>
        <begin position="627"/>
        <end position="673"/>
    </location>
</feature>
<evidence type="ECO:0000256" key="1">
    <source>
        <dbReference type="SAM" id="MobiDB-lite"/>
    </source>
</evidence>
<proteinExistence type="predicted"/>
<sequence>MHKGRPFVLPRSTAWRLRRVAWLPQQPASGNAEAPLPREPRIDPVPTGCTDCLQTEDLLGSTSAAAAPPCHPACQDEAQTNAGVPNVPLADDEPSRDEPPLPSFFDSASAFATCLDEYGNDTLPSSTTTKAMAIVLIMAFVVAHNLPWTALDDLLRLIDALFGSKQALLPTSKYLFRKLWAEHSDKCAQRHYYCDACGGVQTPTASNGLYCHHCKTTTSQAQAHYKGRFFTIFDIKEQIRHIISKTKDSLGKNLMEIKNKLLSSSNVITDIVDGKVYRNLWKSGALSFGDLTIMFNTDGSPIYKSSNVSVWPIQFIVNELPTGERFQHAGVGGLWFGAQHPDMLAFLDKFVDCINSIGTLTWQHASGTVQSKVHVICCSVDSPARALVCNQNQFNGQFGCQWCLAFASRQEGAYRYLGKTPSTARSSQGVLANMKLALSEQVPVNGLKGLSPLVNLPGYDLVRGQAVEYMHSVLLGVSRQVASFWFDTKDDFPALVPGNHRSRSRSLVASRDRRRSKSRDGVTSWTSVAAAGAGGAKKMAAPTASSGANNRSRSKTPQVRKDTHKSKNQLLREMVQKQQDEIARLNHKLNEIFKQMANANVGLAPNVKTPQWTQGKVPIPLTLTPGHLQQQQEKPTQPQEDKEEESQGNTDMDDADRGSTVSSISSRTVSEARTPGRISITVRIRRSTERIERIEKRMDTFEHRVNTRLDRIERELYALQPFLYRKLGRDDEAPIRSHGNNCTPQPTWQQQPKQA</sequence>
<feature type="compositionally biased region" description="Acidic residues" evidence="1">
    <location>
        <begin position="641"/>
        <end position="654"/>
    </location>
</feature>
<comment type="caution">
    <text evidence="2">The sequence shown here is derived from an EMBL/GenBank/DDBJ whole genome shotgun (WGS) entry which is preliminary data.</text>
</comment>
<feature type="region of interest" description="Disordered" evidence="1">
    <location>
        <begin position="732"/>
        <end position="755"/>
    </location>
</feature>
<dbReference type="Proteomes" id="UP000821853">
    <property type="component" value="Chromosome 1"/>
</dbReference>
<dbReference type="PANTHER" id="PTHR46579:SF1">
    <property type="entry name" value="F5_8 TYPE C DOMAIN-CONTAINING PROTEIN"/>
    <property type="match status" value="1"/>
</dbReference>
<feature type="compositionally biased region" description="Polar residues" evidence="1">
    <location>
        <begin position="543"/>
        <end position="557"/>
    </location>
</feature>
<evidence type="ECO:0008006" key="4">
    <source>
        <dbReference type="Google" id="ProtNLM"/>
    </source>
</evidence>
<dbReference type="OrthoDB" id="8194903at2759"/>
<feature type="compositionally biased region" description="Low complexity" evidence="1">
    <location>
        <begin position="743"/>
        <end position="755"/>
    </location>
</feature>
<dbReference type="EMBL" id="JABSTR010000001">
    <property type="protein sequence ID" value="KAH9359598.1"/>
    <property type="molecule type" value="Genomic_DNA"/>
</dbReference>
<reference evidence="2 3" key="1">
    <citation type="journal article" date="2020" name="Cell">
        <title>Large-Scale Comparative Analyses of Tick Genomes Elucidate Their Genetic Diversity and Vector Capacities.</title>
        <authorList>
            <consortium name="Tick Genome and Microbiome Consortium (TIGMIC)"/>
            <person name="Jia N."/>
            <person name="Wang J."/>
            <person name="Shi W."/>
            <person name="Du L."/>
            <person name="Sun Y."/>
            <person name="Zhan W."/>
            <person name="Jiang J.F."/>
            <person name="Wang Q."/>
            <person name="Zhang B."/>
            <person name="Ji P."/>
            <person name="Bell-Sakyi L."/>
            <person name="Cui X.M."/>
            <person name="Yuan T.T."/>
            <person name="Jiang B.G."/>
            <person name="Yang W.F."/>
            <person name="Lam T.T."/>
            <person name="Chang Q.C."/>
            <person name="Ding S.J."/>
            <person name="Wang X.J."/>
            <person name="Zhu J.G."/>
            <person name="Ruan X.D."/>
            <person name="Zhao L."/>
            <person name="Wei J.T."/>
            <person name="Ye R.Z."/>
            <person name="Que T.C."/>
            <person name="Du C.H."/>
            <person name="Zhou Y.H."/>
            <person name="Cheng J.X."/>
            <person name="Dai P.F."/>
            <person name="Guo W.B."/>
            <person name="Han X.H."/>
            <person name="Huang E.J."/>
            <person name="Li L.F."/>
            <person name="Wei W."/>
            <person name="Gao Y.C."/>
            <person name="Liu J.Z."/>
            <person name="Shao H.Z."/>
            <person name="Wang X."/>
            <person name="Wang C.C."/>
            <person name="Yang T.C."/>
            <person name="Huo Q.B."/>
            <person name="Li W."/>
            <person name="Chen H.Y."/>
            <person name="Chen S.E."/>
            <person name="Zhou L.G."/>
            <person name="Ni X.B."/>
            <person name="Tian J.H."/>
            <person name="Sheng Y."/>
            <person name="Liu T."/>
            <person name="Pan Y.S."/>
            <person name="Xia L.Y."/>
            <person name="Li J."/>
            <person name="Zhao F."/>
            <person name="Cao W.C."/>
        </authorList>
    </citation>
    <scope>NUCLEOTIDE SEQUENCE [LARGE SCALE GENOMIC DNA]</scope>
    <source>
        <strain evidence="2">HaeL-2018</strain>
    </source>
</reference>
<feature type="region of interest" description="Disordered" evidence="1">
    <location>
        <begin position="495"/>
        <end position="568"/>
    </location>
</feature>
<feature type="region of interest" description="Disordered" evidence="1">
    <location>
        <begin position="76"/>
        <end position="102"/>
    </location>
</feature>
<dbReference type="PANTHER" id="PTHR46579">
    <property type="entry name" value="F5/8 TYPE C DOMAIN-CONTAINING PROTEIN-RELATED"/>
    <property type="match status" value="1"/>
</dbReference>